<gene>
    <name evidence="2" type="ORF">Kpho01_39950</name>
</gene>
<evidence type="ECO:0000313" key="2">
    <source>
        <dbReference type="EMBL" id="GLW55984.1"/>
    </source>
</evidence>
<protein>
    <submittedName>
        <fullName evidence="2">Uncharacterized protein</fullName>
    </submittedName>
</protein>
<proteinExistence type="predicted"/>
<evidence type="ECO:0000313" key="3">
    <source>
        <dbReference type="Proteomes" id="UP001165143"/>
    </source>
</evidence>
<accession>A0A9W6PJD0</accession>
<dbReference type="Proteomes" id="UP001165143">
    <property type="component" value="Unassembled WGS sequence"/>
</dbReference>
<sequence length="154" mass="15703">MGVFGVCGRASAAVARPHCGASGERANCHPAAADTAPDLPDAVAGWRLAAPAARPTRAGRAAGAPWWSWNPRRRGPKAVEVVRVGDDPRVCGGGRRGRRVRSGRPLPGAQHPGSAGPLRVRAHGPRTGARRRNGPQAAGGGSSITTLPKAAPEA</sequence>
<feature type="compositionally biased region" description="Low complexity" evidence="1">
    <location>
        <begin position="53"/>
        <end position="65"/>
    </location>
</feature>
<dbReference type="EMBL" id="BSRX01000023">
    <property type="protein sequence ID" value="GLW55984.1"/>
    <property type="molecule type" value="Genomic_DNA"/>
</dbReference>
<name>A0A9W6PJD0_9ACTN</name>
<evidence type="ECO:0000256" key="1">
    <source>
        <dbReference type="SAM" id="MobiDB-lite"/>
    </source>
</evidence>
<comment type="caution">
    <text evidence="2">The sequence shown here is derived from an EMBL/GenBank/DDBJ whole genome shotgun (WGS) entry which is preliminary data.</text>
</comment>
<feature type="compositionally biased region" description="Basic residues" evidence="1">
    <location>
        <begin position="120"/>
        <end position="133"/>
    </location>
</feature>
<dbReference type="AlphaFoldDB" id="A0A9W6PJD0"/>
<reference evidence="2" key="1">
    <citation type="submission" date="2023-02" db="EMBL/GenBank/DDBJ databases">
        <title>Kitasatospora phosalacinea NBRC 14362.</title>
        <authorList>
            <person name="Ichikawa N."/>
            <person name="Sato H."/>
            <person name="Tonouchi N."/>
        </authorList>
    </citation>
    <scope>NUCLEOTIDE SEQUENCE</scope>
    <source>
        <strain evidence="2">NBRC 14362</strain>
    </source>
</reference>
<feature type="region of interest" description="Disordered" evidence="1">
    <location>
        <begin position="86"/>
        <end position="154"/>
    </location>
</feature>
<feature type="region of interest" description="Disordered" evidence="1">
    <location>
        <begin position="53"/>
        <end position="72"/>
    </location>
</feature>
<organism evidence="2 3">
    <name type="scientific">Kitasatospora phosalacinea</name>
    <dbReference type="NCBI Taxonomy" id="2065"/>
    <lineage>
        <taxon>Bacteria</taxon>
        <taxon>Bacillati</taxon>
        <taxon>Actinomycetota</taxon>
        <taxon>Actinomycetes</taxon>
        <taxon>Kitasatosporales</taxon>
        <taxon>Streptomycetaceae</taxon>
        <taxon>Kitasatospora</taxon>
    </lineage>
</organism>